<evidence type="ECO:0000313" key="9">
    <source>
        <dbReference type="EMBL" id="OJJ88642.1"/>
    </source>
</evidence>
<evidence type="ECO:0000259" key="8">
    <source>
        <dbReference type="Pfam" id="PF12804"/>
    </source>
</evidence>
<dbReference type="SUPFAM" id="SSF53448">
    <property type="entry name" value="Nucleotide-diphospho-sugar transferases"/>
    <property type="match status" value="1"/>
</dbReference>
<keyword evidence="1" id="KW-0963">Cytoplasm</keyword>
<evidence type="ECO:0000256" key="2">
    <source>
        <dbReference type="ARBA" id="ARBA00022679"/>
    </source>
</evidence>
<evidence type="ECO:0000256" key="4">
    <source>
        <dbReference type="ARBA" id="ARBA00022741"/>
    </source>
</evidence>
<evidence type="ECO:0000256" key="5">
    <source>
        <dbReference type="ARBA" id="ARBA00022842"/>
    </source>
</evidence>
<accession>A0A1L9VXL9</accession>
<evidence type="ECO:0000256" key="1">
    <source>
        <dbReference type="ARBA" id="ARBA00022490"/>
    </source>
</evidence>
<dbReference type="AlphaFoldDB" id="A0A1L9VXL9"/>
<dbReference type="Proteomes" id="UP000184300">
    <property type="component" value="Unassembled WGS sequence"/>
</dbReference>
<name>A0A1L9VXL9_ASPGL</name>
<dbReference type="GeneID" id="34458794"/>
<evidence type="ECO:0000256" key="7">
    <source>
        <dbReference type="ARBA" id="ARBA00023150"/>
    </source>
</evidence>
<keyword evidence="5" id="KW-0460">Magnesium</keyword>
<keyword evidence="7" id="KW-0501">Molybdenum cofactor biosynthesis</keyword>
<reference evidence="10" key="1">
    <citation type="journal article" date="2017" name="Genome Biol.">
        <title>Comparative genomics reveals high biological diversity and specific adaptations in the industrially and medically important fungal genus Aspergillus.</title>
        <authorList>
            <person name="de Vries R.P."/>
            <person name="Riley R."/>
            <person name="Wiebenga A."/>
            <person name="Aguilar-Osorio G."/>
            <person name="Amillis S."/>
            <person name="Uchima C.A."/>
            <person name="Anderluh G."/>
            <person name="Asadollahi M."/>
            <person name="Askin M."/>
            <person name="Barry K."/>
            <person name="Battaglia E."/>
            <person name="Bayram O."/>
            <person name="Benocci T."/>
            <person name="Braus-Stromeyer S.A."/>
            <person name="Caldana C."/>
            <person name="Canovas D."/>
            <person name="Cerqueira G.C."/>
            <person name="Chen F."/>
            <person name="Chen W."/>
            <person name="Choi C."/>
            <person name="Clum A."/>
            <person name="Dos Santos R.A."/>
            <person name="Damasio A.R."/>
            <person name="Diallinas G."/>
            <person name="Emri T."/>
            <person name="Fekete E."/>
            <person name="Flipphi M."/>
            <person name="Freyberg S."/>
            <person name="Gallo A."/>
            <person name="Gournas C."/>
            <person name="Habgood R."/>
            <person name="Hainaut M."/>
            <person name="Harispe M.L."/>
            <person name="Henrissat B."/>
            <person name="Hilden K.S."/>
            <person name="Hope R."/>
            <person name="Hossain A."/>
            <person name="Karabika E."/>
            <person name="Karaffa L."/>
            <person name="Karanyi Z."/>
            <person name="Krasevec N."/>
            <person name="Kuo A."/>
            <person name="Kusch H."/>
            <person name="LaButti K."/>
            <person name="Lagendijk E.L."/>
            <person name="Lapidus A."/>
            <person name="Levasseur A."/>
            <person name="Lindquist E."/>
            <person name="Lipzen A."/>
            <person name="Logrieco A.F."/>
            <person name="MacCabe A."/>
            <person name="Maekelae M.R."/>
            <person name="Malavazi I."/>
            <person name="Melin P."/>
            <person name="Meyer V."/>
            <person name="Mielnichuk N."/>
            <person name="Miskei M."/>
            <person name="Molnar A.P."/>
            <person name="Mule G."/>
            <person name="Ngan C.Y."/>
            <person name="Orejas M."/>
            <person name="Orosz E."/>
            <person name="Ouedraogo J.P."/>
            <person name="Overkamp K.M."/>
            <person name="Park H.-S."/>
            <person name="Perrone G."/>
            <person name="Piumi F."/>
            <person name="Punt P.J."/>
            <person name="Ram A.F."/>
            <person name="Ramon A."/>
            <person name="Rauscher S."/>
            <person name="Record E."/>
            <person name="Riano-Pachon D.M."/>
            <person name="Robert V."/>
            <person name="Roehrig J."/>
            <person name="Ruller R."/>
            <person name="Salamov A."/>
            <person name="Salih N.S."/>
            <person name="Samson R.A."/>
            <person name="Sandor E."/>
            <person name="Sanguinetti M."/>
            <person name="Schuetze T."/>
            <person name="Sepcic K."/>
            <person name="Shelest E."/>
            <person name="Sherlock G."/>
            <person name="Sophianopoulou V."/>
            <person name="Squina F.M."/>
            <person name="Sun H."/>
            <person name="Susca A."/>
            <person name="Todd R.B."/>
            <person name="Tsang A."/>
            <person name="Unkles S.E."/>
            <person name="van de Wiele N."/>
            <person name="van Rossen-Uffink D."/>
            <person name="Oliveira J.V."/>
            <person name="Vesth T.C."/>
            <person name="Visser J."/>
            <person name="Yu J.-H."/>
            <person name="Zhou M."/>
            <person name="Andersen M.R."/>
            <person name="Archer D.B."/>
            <person name="Baker S.E."/>
            <person name="Benoit I."/>
            <person name="Brakhage A.A."/>
            <person name="Braus G.H."/>
            <person name="Fischer R."/>
            <person name="Frisvad J.C."/>
            <person name="Goldman G.H."/>
            <person name="Houbraken J."/>
            <person name="Oakley B."/>
            <person name="Pocsi I."/>
            <person name="Scazzocchio C."/>
            <person name="Seiboth B."/>
            <person name="vanKuyk P.A."/>
            <person name="Wortman J."/>
            <person name="Dyer P.S."/>
            <person name="Grigoriev I.V."/>
        </authorList>
    </citation>
    <scope>NUCLEOTIDE SEQUENCE [LARGE SCALE GENOMIC DNA]</scope>
    <source>
        <strain evidence="10">CBS 516.65</strain>
    </source>
</reference>
<keyword evidence="10" id="KW-1185">Reference proteome</keyword>
<evidence type="ECO:0000313" key="10">
    <source>
        <dbReference type="Proteomes" id="UP000184300"/>
    </source>
</evidence>
<dbReference type="GO" id="GO:0005525">
    <property type="term" value="F:GTP binding"/>
    <property type="evidence" value="ECO:0007669"/>
    <property type="project" value="UniProtKB-KW"/>
</dbReference>
<dbReference type="GO" id="GO:0006777">
    <property type="term" value="P:Mo-molybdopterin cofactor biosynthetic process"/>
    <property type="evidence" value="ECO:0007669"/>
    <property type="project" value="UniProtKB-KW"/>
</dbReference>
<keyword evidence="2" id="KW-0808">Transferase</keyword>
<dbReference type="VEuPathDB" id="FungiDB:ASPGLDRAFT_163193"/>
<dbReference type="GO" id="GO:0046872">
    <property type="term" value="F:metal ion binding"/>
    <property type="evidence" value="ECO:0007669"/>
    <property type="project" value="UniProtKB-KW"/>
</dbReference>
<dbReference type="PANTHER" id="PTHR19136:SF81">
    <property type="entry name" value="MOLYBDENUM COFACTOR GUANYLYLTRANSFERASE"/>
    <property type="match status" value="1"/>
</dbReference>
<evidence type="ECO:0000256" key="6">
    <source>
        <dbReference type="ARBA" id="ARBA00023134"/>
    </source>
</evidence>
<dbReference type="InterPro" id="IPR013482">
    <property type="entry name" value="Molybde_CF_guanTrfase"/>
</dbReference>
<protein>
    <recommendedName>
        <fullName evidence="8">MobA-like NTP transferase domain-containing protein</fullName>
    </recommendedName>
</protein>
<dbReference type="InterPro" id="IPR029044">
    <property type="entry name" value="Nucleotide-diphossugar_trans"/>
</dbReference>
<dbReference type="PANTHER" id="PTHR19136">
    <property type="entry name" value="MOLYBDENUM COFACTOR GUANYLYLTRANSFERASE"/>
    <property type="match status" value="1"/>
</dbReference>
<keyword evidence="6" id="KW-0342">GTP-binding</keyword>
<proteinExistence type="predicted"/>
<evidence type="ECO:0000256" key="3">
    <source>
        <dbReference type="ARBA" id="ARBA00022723"/>
    </source>
</evidence>
<dbReference type="OrthoDB" id="20872at2759"/>
<sequence length="228" mass="25190">MASLKPLLLAGGRSSRMGTRKELLCIGDNEPMYKRLISVLHAACPESDTAYVSLRDRTSAQAFYGNDNVGCSPDDVLKLNIGGSALTVRLIYDNEDGSPQDKDVDIGPAAGLLSAHRQDPSATWLVVACDYPFLTTAALQSLREESESSRVPVTCFSNAEGFNEPLLAIWTPDALHYLQKNVEQGILGPSAVVKRLHGRTLRPENEQWLFNTNNLEEWQRALDMKRMN</sequence>
<gene>
    <name evidence="9" type="ORF">ASPGLDRAFT_163193</name>
</gene>
<feature type="domain" description="MobA-like NTP transferase" evidence="8">
    <location>
        <begin position="7"/>
        <end position="182"/>
    </location>
</feature>
<dbReference type="Pfam" id="PF12804">
    <property type="entry name" value="NTP_transf_3"/>
    <property type="match status" value="1"/>
</dbReference>
<dbReference type="EMBL" id="KV878889">
    <property type="protein sequence ID" value="OJJ88642.1"/>
    <property type="molecule type" value="Genomic_DNA"/>
</dbReference>
<dbReference type="Gene3D" id="3.90.550.10">
    <property type="entry name" value="Spore Coat Polysaccharide Biosynthesis Protein SpsA, Chain A"/>
    <property type="match status" value="1"/>
</dbReference>
<dbReference type="GO" id="GO:0016779">
    <property type="term" value="F:nucleotidyltransferase activity"/>
    <property type="evidence" value="ECO:0007669"/>
    <property type="project" value="TreeGrafter"/>
</dbReference>
<dbReference type="RefSeq" id="XP_022405318.1">
    <property type="nucleotide sequence ID" value="XM_022542533.1"/>
</dbReference>
<dbReference type="InterPro" id="IPR025877">
    <property type="entry name" value="MobA-like_NTP_Trfase"/>
</dbReference>
<organism evidence="9 10">
    <name type="scientific">Aspergillus glaucus CBS 516.65</name>
    <dbReference type="NCBI Taxonomy" id="1160497"/>
    <lineage>
        <taxon>Eukaryota</taxon>
        <taxon>Fungi</taxon>
        <taxon>Dikarya</taxon>
        <taxon>Ascomycota</taxon>
        <taxon>Pezizomycotina</taxon>
        <taxon>Eurotiomycetes</taxon>
        <taxon>Eurotiomycetidae</taxon>
        <taxon>Eurotiales</taxon>
        <taxon>Aspergillaceae</taxon>
        <taxon>Aspergillus</taxon>
        <taxon>Aspergillus subgen. Aspergillus</taxon>
    </lineage>
</organism>
<dbReference type="CDD" id="cd02503">
    <property type="entry name" value="MobA"/>
    <property type="match status" value="1"/>
</dbReference>
<keyword evidence="3" id="KW-0479">Metal-binding</keyword>
<keyword evidence="4" id="KW-0547">Nucleotide-binding</keyword>